<accession>A0ABW0KC68</accession>
<protein>
    <recommendedName>
        <fullName evidence="3">Glycosyltransferase family 2 protein</fullName>
    </recommendedName>
</protein>
<keyword evidence="2" id="KW-1185">Reference proteome</keyword>
<comment type="caution">
    <text evidence="1">The sequence shown here is derived from an EMBL/GenBank/DDBJ whole genome shotgun (WGS) entry which is preliminary data.</text>
</comment>
<evidence type="ECO:0000313" key="2">
    <source>
        <dbReference type="Proteomes" id="UP001596044"/>
    </source>
</evidence>
<proteinExistence type="predicted"/>
<name>A0ABW0KC68_9BACL</name>
<organism evidence="1 2">
    <name type="scientific">Paenibacillus aestuarii</name>
    <dbReference type="NCBI Taxonomy" id="516965"/>
    <lineage>
        <taxon>Bacteria</taxon>
        <taxon>Bacillati</taxon>
        <taxon>Bacillota</taxon>
        <taxon>Bacilli</taxon>
        <taxon>Bacillales</taxon>
        <taxon>Paenibacillaceae</taxon>
        <taxon>Paenibacillus</taxon>
    </lineage>
</organism>
<reference evidence="2" key="1">
    <citation type="journal article" date="2019" name="Int. J. Syst. Evol. Microbiol.">
        <title>The Global Catalogue of Microorganisms (GCM) 10K type strain sequencing project: providing services to taxonomists for standard genome sequencing and annotation.</title>
        <authorList>
            <consortium name="The Broad Institute Genomics Platform"/>
            <consortium name="The Broad Institute Genome Sequencing Center for Infectious Disease"/>
            <person name="Wu L."/>
            <person name="Ma J."/>
        </authorList>
    </citation>
    <scope>NUCLEOTIDE SEQUENCE [LARGE SCALE GENOMIC DNA]</scope>
    <source>
        <strain evidence="2">KACC 11904</strain>
    </source>
</reference>
<dbReference type="Proteomes" id="UP001596044">
    <property type="component" value="Unassembled WGS sequence"/>
</dbReference>
<gene>
    <name evidence="1" type="ORF">ACFPOG_22485</name>
</gene>
<sequence>MPGPGVFIFTCTNHPDFFMNILHNFRNQRYKRKELIIIINNDSMNIKKIEEYGSRLSEANA</sequence>
<dbReference type="EMBL" id="JBHSMJ010000031">
    <property type="protein sequence ID" value="MFC5451008.1"/>
    <property type="molecule type" value="Genomic_DNA"/>
</dbReference>
<evidence type="ECO:0000313" key="1">
    <source>
        <dbReference type="EMBL" id="MFC5451008.1"/>
    </source>
</evidence>
<dbReference type="RefSeq" id="WP_270884400.1">
    <property type="nucleotide sequence ID" value="NZ_JAQFVF010000069.1"/>
</dbReference>
<evidence type="ECO:0008006" key="3">
    <source>
        <dbReference type="Google" id="ProtNLM"/>
    </source>
</evidence>